<proteinExistence type="predicted"/>
<dbReference type="EMBL" id="JAUSQX010000001">
    <property type="protein sequence ID" value="MDP9805884.1"/>
    <property type="molecule type" value="Genomic_DNA"/>
</dbReference>
<gene>
    <name evidence="2" type="ORF">J2S70_000466</name>
</gene>
<sequence length="85" mass="9061">MSLIFSELKVYERSGGDSLGKYWRVFGASILRLVTIGMSATSADMTHLLLTALGAFLLVPPFLFLAAGLDGAISGLNLLGLFSHE</sequence>
<evidence type="ECO:0000313" key="2">
    <source>
        <dbReference type="EMBL" id="MDP9805884.1"/>
    </source>
</evidence>
<evidence type="ECO:0000256" key="1">
    <source>
        <dbReference type="SAM" id="Phobius"/>
    </source>
</evidence>
<feature type="transmembrane region" description="Helical" evidence="1">
    <location>
        <begin position="48"/>
        <end position="69"/>
    </location>
</feature>
<dbReference type="RefSeq" id="WP_307682138.1">
    <property type="nucleotide sequence ID" value="NZ_JAUSQX010000001.1"/>
</dbReference>
<comment type="caution">
    <text evidence="2">The sequence shown here is derived from an EMBL/GenBank/DDBJ whole genome shotgun (WGS) entry which is preliminary data.</text>
</comment>
<protein>
    <submittedName>
        <fullName evidence="2">VIT1/CCC1 family predicted Fe2+/Mn2+ transporter</fullName>
    </submittedName>
</protein>
<accession>A0ABT9NES3</accession>
<keyword evidence="1" id="KW-0472">Membrane</keyword>
<keyword evidence="1" id="KW-0812">Transmembrane</keyword>
<organism evidence="2 3">
    <name type="scientific">Trueperella bonasi</name>
    <dbReference type="NCBI Taxonomy" id="312286"/>
    <lineage>
        <taxon>Bacteria</taxon>
        <taxon>Bacillati</taxon>
        <taxon>Actinomycetota</taxon>
        <taxon>Actinomycetes</taxon>
        <taxon>Actinomycetales</taxon>
        <taxon>Actinomycetaceae</taxon>
        <taxon>Trueperella</taxon>
    </lineage>
</organism>
<evidence type="ECO:0000313" key="3">
    <source>
        <dbReference type="Proteomes" id="UP001243212"/>
    </source>
</evidence>
<keyword evidence="3" id="KW-1185">Reference proteome</keyword>
<name>A0ABT9NES3_9ACTO</name>
<reference evidence="2 3" key="1">
    <citation type="submission" date="2023-07" db="EMBL/GenBank/DDBJ databases">
        <title>Sequencing the genomes of 1000 actinobacteria strains.</title>
        <authorList>
            <person name="Klenk H.-P."/>
        </authorList>
    </citation>
    <scope>NUCLEOTIDE SEQUENCE [LARGE SCALE GENOMIC DNA]</scope>
    <source>
        <strain evidence="2 3">DSM 17163</strain>
    </source>
</reference>
<dbReference type="Proteomes" id="UP001243212">
    <property type="component" value="Unassembled WGS sequence"/>
</dbReference>
<keyword evidence="1" id="KW-1133">Transmembrane helix</keyword>